<dbReference type="Proteomes" id="UP001320148">
    <property type="component" value="Chromosome"/>
</dbReference>
<dbReference type="Pfam" id="PF13237">
    <property type="entry name" value="Fer4_10"/>
    <property type="match status" value="1"/>
</dbReference>
<name>A0ABM7PBE0_9BACT</name>
<keyword evidence="2" id="KW-0408">Iron</keyword>
<organism evidence="5 6">
    <name type="scientific">Desulfoluna limicola</name>
    <dbReference type="NCBI Taxonomy" id="2810562"/>
    <lineage>
        <taxon>Bacteria</taxon>
        <taxon>Pseudomonadati</taxon>
        <taxon>Thermodesulfobacteriota</taxon>
        <taxon>Desulfobacteria</taxon>
        <taxon>Desulfobacterales</taxon>
        <taxon>Desulfolunaceae</taxon>
        <taxon>Desulfoluna</taxon>
    </lineage>
</organism>
<proteinExistence type="predicted"/>
<dbReference type="InterPro" id="IPR017900">
    <property type="entry name" value="4Fe4S_Fe_S_CS"/>
</dbReference>
<gene>
    <name evidence="5" type="ORF">DSLASN_01130</name>
</gene>
<reference evidence="5 6" key="1">
    <citation type="submission" date="2021-02" db="EMBL/GenBank/DDBJ databases">
        <title>Complete genome of Desulfoluna sp. strain ASN36.</title>
        <authorList>
            <person name="Takahashi A."/>
            <person name="Kojima H."/>
            <person name="Fukui M."/>
        </authorList>
    </citation>
    <scope>NUCLEOTIDE SEQUENCE [LARGE SCALE GENOMIC DNA]</scope>
    <source>
        <strain evidence="5 6">ASN36</strain>
    </source>
</reference>
<accession>A0ABM7PBE0</accession>
<feature type="domain" description="4Fe-4S ferredoxin-type" evidence="4">
    <location>
        <begin position="38"/>
        <end position="67"/>
    </location>
</feature>
<evidence type="ECO:0000313" key="5">
    <source>
        <dbReference type="EMBL" id="BCS94481.1"/>
    </source>
</evidence>
<dbReference type="Gene3D" id="3.30.70.20">
    <property type="match status" value="1"/>
</dbReference>
<keyword evidence="1" id="KW-0479">Metal-binding</keyword>
<feature type="domain" description="4Fe-4S ferredoxin-type" evidence="4">
    <location>
        <begin position="7"/>
        <end position="36"/>
    </location>
</feature>
<evidence type="ECO:0000313" key="6">
    <source>
        <dbReference type="Proteomes" id="UP001320148"/>
    </source>
</evidence>
<evidence type="ECO:0000256" key="2">
    <source>
        <dbReference type="ARBA" id="ARBA00023004"/>
    </source>
</evidence>
<evidence type="ECO:0000259" key="4">
    <source>
        <dbReference type="PROSITE" id="PS51379"/>
    </source>
</evidence>
<keyword evidence="6" id="KW-1185">Reference proteome</keyword>
<dbReference type="SUPFAM" id="SSF54862">
    <property type="entry name" value="4Fe-4S ferredoxins"/>
    <property type="match status" value="1"/>
</dbReference>
<keyword evidence="3" id="KW-0411">Iron-sulfur</keyword>
<sequence length="68" mass="7745">MGRPKLKEIVINRDWCKGCGVCIHFCPKHVLEKDAFDKVVATHPENCTCCKLCEIRCPELANEIITED</sequence>
<evidence type="ECO:0000256" key="1">
    <source>
        <dbReference type="ARBA" id="ARBA00022723"/>
    </source>
</evidence>
<dbReference type="InterPro" id="IPR017896">
    <property type="entry name" value="4Fe4S_Fe-S-bd"/>
</dbReference>
<evidence type="ECO:0000256" key="3">
    <source>
        <dbReference type="ARBA" id="ARBA00023014"/>
    </source>
</evidence>
<dbReference type="EMBL" id="AP024488">
    <property type="protein sequence ID" value="BCS94481.1"/>
    <property type="molecule type" value="Genomic_DNA"/>
</dbReference>
<dbReference type="PROSITE" id="PS00198">
    <property type="entry name" value="4FE4S_FER_1"/>
    <property type="match status" value="2"/>
</dbReference>
<dbReference type="PROSITE" id="PS51379">
    <property type="entry name" value="4FE4S_FER_2"/>
    <property type="match status" value="2"/>
</dbReference>
<dbReference type="RefSeq" id="WP_236890796.1">
    <property type="nucleotide sequence ID" value="NZ_AP024488.1"/>
</dbReference>
<protein>
    <recommendedName>
        <fullName evidence="4">4Fe-4S ferredoxin-type domain-containing protein</fullName>
    </recommendedName>
</protein>